<evidence type="ECO:0000313" key="2">
    <source>
        <dbReference type="EMBL" id="MEQ2247145.1"/>
    </source>
</evidence>
<comment type="caution">
    <text evidence="2">The sequence shown here is derived from an EMBL/GenBank/DDBJ whole genome shotgun (WGS) entry which is preliminary data.</text>
</comment>
<accession>A0ABV0URS6</accession>
<gene>
    <name evidence="2" type="ORF">ILYODFUR_006222</name>
</gene>
<evidence type="ECO:0000313" key="3">
    <source>
        <dbReference type="Proteomes" id="UP001482620"/>
    </source>
</evidence>
<dbReference type="EMBL" id="JAHRIQ010081476">
    <property type="protein sequence ID" value="MEQ2247145.1"/>
    <property type="molecule type" value="Genomic_DNA"/>
</dbReference>
<organism evidence="2 3">
    <name type="scientific">Ilyodon furcidens</name>
    <name type="common">goldbreast splitfin</name>
    <dbReference type="NCBI Taxonomy" id="33524"/>
    <lineage>
        <taxon>Eukaryota</taxon>
        <taxon>Metazoa</taxon>
        <taxon>Chordata</taxon>
        <taxon>Craniata</taxon>
        <taxon>Vertebrata</taxon>
        <taxon>Euteleostomi</taxon>
        <taxon>Actinopterygii</taxon>
        <taxon>Neopterygii</taxon>
        <taxon>Teleostei</taxon>
        <taxon>Neoteleostei</taxon>
        <taxon>Acanthomorphata</taxon>
        <taxon>Ovalentaria</taxon>
        <taxon>Atherinomorphae</taxon>
        <taxon>Cyprinodontiformes</taxon>
        <taxon>Goodeidae</taxon>
        <taxon>Ilyodon</taxon>
    </lineage>
</organism>
<sequence>MHQQRKDETIPSWRCQGEERCCFSSRSPSVTHRLAANSKFGPTRRVPLRSLLVLSSPCTRVVPTVVRKEEDVAREGEMAAENKPEGLKKVRNPDRMYRSAVCYAGHGPPKSISDDTETN</sequence>
<keyword evidence="3" id="KW-1185">Reference proteome</keyword>
<dbReference type="Proteomes" id="UP001482620">
    <property type="component" value="Unassembled WGS sequence"/>
</dbReference>
<reference evidence="2 3" key="1">
    <citation type="submission" date="2021-06" db="EMBL/GenBank/DDBJ databases">
        <authorList>
            <person name="Palmer J.M."/>
        </authorList>
    </citation>
    <scope>NUCLEOTIDE SEQUENCE [LARGE SCALE GENOMIC DNA]</scope>
    <source>
        <strain evidence="3">if_2019</strain>
        <tissue evidence="2">Muscle</tissue>
    </source>
</reference>
<feature type="region of interest" description="Disordered" evidence="1">
    <location>
        <begin position="72"/>
        <end position="91"/>
    </location>
</feature>
<name>A0ABV0URS6_9TELE</name>
<feature type="non-terminal residue" evidence="2">
    <location>
        <position position="119"/>
    </location>
</feature>
<proteinExistence type="predicted"/>
<protein>
    <submittedName>
        <fullName evidence="2">Uncharacterized protein</fullName>
    </submittedName>
</protein>
<evidence type="ECO:0000256" key="1">
    <source>
        <dbReference type="SAM" id="MobiDB-lite"/>
    </source>
</evidence>